<organism evidence="1 2">
    <name type="scientific">Elysia crispata</name>
    <name type="common">lettuce slug</name>
    <dbReference type="NCBI Taxonomy" id="231223"/>
    <lineage>
        <taxon>Eukaryota</taxon>
        <taxon>Metazoa</taxon>
        <taxon>Spiralia</taxon>
        <taxon>Lophotrochozoa</taxon>
        <taxon>Mollusca</taxon>
        <taxon>Gastropoda</taxon>
        <taxon>Heterobranchia</taxon>
        <taxon>Euthyneura</taxon>
        <taxon>Panpulmonata</taxon>
        <taxon>Sacoglossa</taxon>
        <taxon>Placobranchoidea</taxon>
        <taxon>Plakobranchidae</taxon>
        <taxon>Elysia</taxon>
    </lineage>
</organism>
<dbReference type="AlphaFoldDB" id="A0AAE1AN44"/>
<name>A0AAE1AN44_9GAST</name>
<comment type="caution">
    <text evidence="1">The sequence shown here is derived from an EMBL/GenBank/DDBJ whole genome shotgun (WGS) entry which is preliminary data.</text>
</comment>
<sequence>RSETLVKVSNDALCDIPQTRRLEKLTLDPMDKVTAIFVGGLDSDAYVFIHRPRLLTSDQVSNYRTHQLTGRGLNPQRLATARAIPARHFSSDFTTKQLTI</sequence>
<dbReference type="Proteomes" id="UP001283361">
    <property type="component" value="Unassembled WGS sequence"/>
</dbReference>
<evidence type="ECO:0000313" key="2">
    <source>
        <dbReference type="Proteomes" id="UP001283361"/>
    </source>
</evidence>
<protein>
    <submittedName>
        <fullName evidence="1">Uncharacterized protein</fullName>
    </submittedName>
</protein>
<dbReference type="EMBL" id="JAWDGP010001570">
    <property type="protein sequence ID" value="KAK3790161.1"/>
    <property type="molecule type" value="Genomic_DNA"/>
</dbReference>
<proteinExistence type="predicted"/>
<keyword evidence="2" id="KW-1185">Reference proteome</keyword>
<gene>
    <name evidence="1" type="ORF">RRG08_005577</name>
</gene>
<accession>A0AAE1AN44</accession>
<reference evidence="1" key="1">
    <citation type="journal article" date="2023" name="G3 (Bethesda)">
        <title>A reference genome for the long-term kleptoplast-retaining sea slug Elysia crispata morphotype clarki.</title>
        <authorList>
            <person name="Eastman K.E."/>
            <person name="Pendleton A.L."/>
            <person name="Shaikh M.A."/>
            <person name="Suttiyut T."/>
            <person name="Ogas R."/>
            <person name="Tomko P."/>
            <person name="Gavelis G."/>
            <person name="Widhalm J.R."/>
            <person name="Wisecaver J.H."/>
        </authorList>
    </citation>
    <scope>NUCLEOTIDE SEQUENCE</scope>
    <source>
        <strain evidence="1">ECLA1</strain>
    </source>
</reference>
<evidence type="ECO:0000313" key="1">
    <source>
        <dbReference type="EMBL" id="KAK3790161.1"/>
    </source>
</evidence>
<feature type="non-terminal residue" evidence="1">
    <location>
        <position position="1"/>
    </location>
</feature>